<keyword evidence="2" id="KW-0812">Transmembrane</keyword>
<dbReference type="Proteomes" id="UP000199288">
    <property type="component" value="Unassembled WGS sequence"/>
</dbReference>
<evidence type="ECO:0000313" key="4">
    <source>
        <dbReference type="EMBL" id="SEA01148.1"/>
    </source>
</evidence>
<protein>
    <submittedName>
        <fullName evidence="4">LytR cell envelope-related transcriptional attenuator</fullName>
    </submittedName>
</protein>
<evidence type="ECO:0000259" key="3">
    <source>
        <dbReference type="Pfam" id="PF13399"/>
    </source>
</evidence>
<dbReference type="RefSeq" id="WP_176780686.1">
    <property type="nucleotide sequence ID" value="NZ_FNQV01000004.1"/>
</dbReference>
<dbReference type="EMBL" id="FNQV01000004">
    <property type="protein sequence ID" value="SEA01148.1"/>
    <property type="molecule type" value="Genomic_DNA"/>
</dbReference>
<feature type="compositionally biased region" description="Acidic residues" evidence="1">
    <location>
        <begin position="193"/>
        <end position="204"/>
    </location>
</feature>
<dbReference type="AlphaFoldDB" id="A0A1H3XRK0"/>
<dbReference type="Gene3D" id="3.30.70.2390">
    <property type="match status" value="1"/>
</dbReference>
<feature type="domain" description="LytR/CpsA/Psr regulator C-terminal" evidence="3">
    <location>
        <begin position="83"/>
        <end position="167"/>
    </location>
</feature>
<dbReference type="Pfam" id="PF13399">
    <property type="entry name" value="LytR_C"/>
    <property type="match status" value="1"/>
</dbReference>
<sequence>MTPSDSNPTKERHRRLWQRQAVIFGGLGLLLALALVLSLAQFSGLLPSPFARDFTVPEEEETGNTTVAVCPPADSVPVALKDLPVDVYNGTSRVGLAGATAKELKDLGLKVGQTGNFDAGYPGTALIRVNQSQIVQGYTISRLFPDSVVTLEERDTESIDVIVGDEYSQMAGADAVGDKPFVAPEGCKTPPEPPEEEAPAEGDG</sequence>
<accession>A0A1H3XRK0</accession>
<gene>
    <name evidence="4" type="ORF">SAMN02910418_00698</name>
</gene>
<evidence type="ECO:0000313" key="5">
    <source>
        <dbReference type="Proteomes" id="UP000199288"/>
    </source>
</evidence>
<dbReference type="InterPro" id="IPR027381">
    <property type="entry name" value="LytR/CpsA/Psr_C"/>
</dbReference>
<keyword evidence="2" id="KW-0472">Membrane</keyword>
<reference evidence="5" key="1">
    <citation type="submission" date="2016-10" db="EMBL/GenBank/DDBJ databases">
        <authorList>
            <person name="Varghese N."/>
            <person name="Submissions S."/>
        </authorList>
    </citation>
    <scope>NUCLEOTIDE SEQUENCE [LARGE SCALE GENOMIC DNA]</scope>
    <source>
        <strain evidence="5">KPR-1</strain>
    </source>
</reference>
<keyword evidence="5" id="KW-1185">Reference proteome</keyword>
<keyword evidence="2" id="KW-1133">Transmembrane helix</keyword>
<evidence type="ECO:0000256" key="2">
    <source>
        <dbReference type="SAM" id="Phobius"/>
    </source>
</evidence>
<feature type="transmembrane region" description="Helical" evidence="2">
    <location>
        <begin position="21"/>
        <end position="42"/>
    </location>
</feature>
<proteinExistence type="predicted"/>
<feature type="region of interest" description="Disordered" evidence="1">
    <location>
        <begin position="178"/>
        <end position="204"/>
    </location>
</feature>
<organism evidence="4 5">
    <name type="scientific">Bowdeniella nasicola</name>
    <dbReference type="NCBI Taxonomy" id="208480"/>
    <lineage>
        <taxon>Bacteria</taxon>
        <taxon>Bacillati</taxon>
        <taxon>Actinomycetota</taxon>
        <taxon>Actinomycetes</taxon>
        <taxon>Actinomycetales</taxon>
        <taxon>Actinomycetaceae</taxon>
        <taxon>Bowdeniella</taxon>
    </lineage>
</organism>
<evidence type="ECO:0000256" key="1">
    <source>
        <dbReference type="SAM" id="MobiDB-lite"/>
    </source>
</evidence>
<name>A0A1H3XRK0_9ACTO</name>